<dbReference type="AlphaFoldDB" id="A0A151B1K6"/>
<organism evidence="1 2">
    <name type="scientific">Moorella mulderi DSM 14980</name>
    <dbReference type="NCBI Taxonomy" id="1122241"/>
    <lineage>
        <taxon>Bacteria</taxon>
        <taxon>Bacillati</taxon>
        <taxon>Bacillota</taxon>
        <taxon>Clostridia</taxon>
        <taxon>Neomoorellales</taxon>
        <taxon>Neomoorellaceae</taxon>
        <taxon>Neomoorella</taxon>
    </lineage>
</organism>
<evidence type="ECO:0008006" key="3">
    <source>
        <dbReference type="Google" id="ProtNLM"/>
    </source>
</evidence>
<evidence type="ECO:0000313" key="2">
    <source>
        <dbReference type="Proteomes" id="UP000075670"/>
    </source>
</evidence>
<gene>
    <name evidence="1" type="ORF">MOMUL_02420</name>
</gene>
<dbReference type="SUPFAM" id="SSF143880">
    <property type="entry name" value="NE0471 N-terminal domain-like"/>
    <property type="match status" value="1"/>
</dbReference>
<comment type="caution">
    <text evidence="1">The sequence shown here is derived from an EMBL/GenBank/DDBJ whole genome shotgun (WGS) entry which is preliminary data.</text>
</comment>
<dbReference type="Gene3D" id="3.30.2020.10">
    <property type="entry name" value="NE0471-like N-terminal domain"/>
    <property type="match status" value="1"/>
</dbReference>
<dbReference type="InterPro" id="IPR036782">
    <property type="entry name" value="NE0471-like_N"/>
</dbReference>
<dbReference type="OrthoDB" id="1666234at2"/>
<dbReference type="RefSeq" id="WP_054937553.1">
    <property type="nucleotide sequence ID" value="NZ_LTBC01000001.1"/>
</dbReference>
<protein>
    <recommendedName>
        <fullName evidence="3">DUF2442 domain-containing protein</fullName>
    </recommendedName>
</protein>
<keyword evidence="2" id="KW-1185">Reference proteome</keyword>
<dbReference type="EMBL" id="LTBC01000001">
    <property type="protein sequence ID" value="KYH33537.1"/>
    <property type="molecule type" value="Genomic_DNA"/>
</dbReference>
<evidence type="ECO:0000313" key="1">
    <source>
        <dbReference type="EMBL" id="KYH33537.1"/>
    </source>
</evidence>
<sequence length="94" mass="10816">MIPPALIQVYADKERDYAIICQFVDGKVTRYDMKNLLYGVFEPLKNKDVFKNTLTILDNTAAWDLAGKRDETNCLTIDPWTLYNAEDITGDMIH</sequence>
<reference evidence="1 2" key="1">
    <citation type="submission" date="2016-02" db="EMBL/GenBank/DDBJ databases">
        <title>Genome sequence of Moorella mulderi DSM 14980.</title>
        <authorList>
            <person name="Poehlein A."/>
            <person name="Daniel R."/>
        </authorList>
    </citation>
    <scope>NUCLEOTIDE SEQUENCE [LARGE SCALE GENOMIC DNA]</scope>
    <source>
        <strain evidence="1 2">DSM 14980</strain>
    </source>
</reference>
<proteinExistence type="predicted"/>
<name>A0A151B1K6_9FIRM</name>
<accession>A0A151B1K6</accession>
<dbReference type="Proteomes" id="UP000075670">
    <property type="component" value="Unassembled WGS sequence"/>
</dbReference>
<dbReference type="PATRIC" id="fig|1122241.3.peg.263"/>